<dbReference type="InterPro" id="IPR007694">
    <property type="entry name" value="DNA_helicase_DnaB-like_C"/>
</dbReference>
<dbReference type="Gene3D" id="3.40.1360.10">
    <property type="match status" value="1"/>
</dbReference>
<comment type="caution">
    <text evidence="2">The sequence shown here is derived from an EMBL/GenBank/DDBJ whole genome shotgun (WGS) entry which is preliminary data.</text>
</comment>
<reference evidence="2" key="1">
    <citation type="submission" date="2020-05" db="EMBL/GenBank/DDBJ databases">
        <title>Nod-independent and nitrogen-fixing Bradyrhizobium aeschynomene sp. nov. isolated from nodules of Aeschynomene indica.</title>
        <authorList>
            <person name="Zhang Z."/>
        </authorList>
    </citation>
    <scope>NUCLEOTIDE SEQUENCE</scope>
    <source>
        <strain evidence="2">83012</strain>
    </source>
</reference>
<dbReference type="PROSITE" id="PS51199">
    <property type="entry name" value="SF4_HELICASE"/>
    <property type="match status" value="1"/>
</dbReference>
<keyword evidence="3" id="KW-1185">Reference proteome</keyword>
<feature type="domain" description="SF4 helicase" evidence="1">
    <location>
        <begin position="277"/>
        <end position="555"/>
    </location>
</feature>
<accession>A0ABX2CBI7</accession>
<dbReference type="InterPro" id="IPR027032">
    <property type="entry name" value="Twinkle-like"/>
</dbReference>
<dbReference type="InterPro" id="IPR027417">
    <property type="entry name" value="P-loop_NTPase"/>
</dbReference>
<dbReference type="RefSeq" id="WP_172109647.1">
    <property type="nucleotide sequence ID" value="NZ_JABFDN010000001.1"/>
</dbReference>
<dbReference type="Gene3D" id="2.20.25.10">
    <property type="match status" value="1"/>
</dbReference>
<protein>
    <submittedName>
        <fullName evidence="2">DNA primase</fullName>
    </submittedName>
</protein>
<proteinExistence type="predicted"/>
<dbReference type="Pfam" id="PF13155">
    <property type="entry name" value="Toprim_2"/>
    <property type="match status" value="1"/>
</dbReference>
<dbReference type="InterPro" id="IPR013237">
    <property type="entry name" value="Phage_T7_Gp4_N"/>
</dbReference>
<dbReference type="Pfam" id="PF03796">
    <property type="entry name" value="DnaB_C"/>
    <property type="match status" value="1"/>
</dbReference>
<dbReference type="Gene3D" id="3.40.50.300">
    <property type="entry name" value="P-loop containing nucleotide triphosphate hydrolases"/>
    <property type="match status" value="1"/>
</dbReference>
<dbReference type="PANTHER" id="PTHR12873:SF0">
    <property type="entry name" value="TWINKLE MTDNA HELICASE"/>
    <property type="match status" value="1"/>
</dbReference>
<dbReference type="CDD" id="cd00188">
    <property type="entry name" value="TOPRIM"/>
    <property type="match status" value="1"/>
</dbReference>
<dbReference type="Gene3D" id="2.20.25.180">
    <property type="match status" value="1"/>
</dbReference>
<dbReference type="SUPFAM" id="SSF56731">
    <property type="entry name" value="DNA primase core"/>
    <property type="match status" value="1"/>
</dbReference>
<dbReference type="SUPFAM" id="SSF57783">
    <property type="entry name" value="Zinc beta-ribbon"/>
    <property type="match status" value="1"/>
</dbReference>
<evidence type="ECO:0000313" key="2">
    <source>
        <dbReference type="EMBL" id="NPU64614.1"/>
    </source>
</evidence>
<gene>
    <name evidence="2" type="ORF">HL667_06355</name>
</gene>
<dbReference type="EMBL" id="JABFDN010000001">
    <property type="protein sequence ID" value="NPU64614.1"/>
    <property type="molecule type" value="Genomic_DNA"/>
</dbReference>
<sequence>MADDDSVFVQKEPCPECGSRDNLARYSDGHAFCFGCSHWEPPTDGSSRNPPAERRQVTGLIPAGDFIALQKRQLTEEDCRRTGYSVSTFKGQPVQIAAIKDPITGETIAQKVRLPNKDFLYLGETKDDPFYLQHLWKDGGKRVVITEGEVDAVTLCRIQQHKWPVVSITKGVKGAKKQIQQQLKWLDKFDEVVLMFDNDELHTKPDGTTWYPGQDTAVACAALFKPGKCKIARLPLKDVSDMHVAGRDDEVITAIWNAKTYRPDGVVTIADIKDKVLADPEEGFPWFSEALTKNTYGRRLGEISCFGAGTGVGKTDFLTEQMQFDMVQLNQPIGVFSLEQQPAETVKRLAGKQAGKRFHIPAVEANWTKPELLAAVDLLEANGRLFMYDSFGATDWGIIQTTIRFLAHSEGVKLFYVDHLTGLAAAEDDERTGLERIMAEMGALVKELNIHIHLVSHLATPEGKPHEEGGRVMIRHFKGSRAIGFWCHSMFGLERDQQAESELLRTITTFRILKHRPDGSKVGRCVHFGYDAEMGRLFETVMPDENELQGNPFQPEGTNTDF</sequence>
<dbReference type="SMART" id="SM00778">
    <property type="entry name" value="Prim_Zn_Ribbon"/>
    <property type="match status" value="1"/>
</dbReference>
<organism evidence="2 3">
    <name type="scientific">Bradyrhizobium aeschynomenes</name>
    <dbReference type="NCBI Taxonomy" id="2734909"/>
    <lineage>
        <taxon>Bacteria</taxon>
        <taxon>Pseudomonadati</taxon>
        <taxon>Pseudomonadota</taxon>
        <taxon>Alphaproteobacteria</taxon>
        <taxon>Hyphomicrobiales</taxon>
        <taxon>Nitrobacteraceae</taxon>
        <taxon>Bradyrhizobium</taxon>
    </lineage>
</organism>
<dbReference type="CDD" id="cd19483">
    <property type="entry name" value="RecA-like_Gp4D_helicase"/>
    <property type="match status" value="1"/>
</dbReference>
<evidence type="ECO:0000313" key="3">
    <source>
        <dbReference type="Proteomes" id="UP000886476"/>
    </source>
</evidence>
<evidence type="ECO:0000259" key="1">
    <source>
        <dbReference type="PROSITE" id="PS51199"/>
    </source>
</evidence>
<dbReference type="InterPro" id="IPR048774">
    <property type="entry name" value="Helic-prim_T7_N"/>
</dbReference>
<dbReference type="Proteomes" id="UP000886476">
    <property type="component" value="Unassembled WGS sequence"/>
</dbReference>
<dbReference type="PANTHER" id="PTHR12873">
    <property type="entry name" value="T7-LIKE MITOCHONDRIAL DNA HELICASE"/>
    <property type="match status" value="1"/>
</dbReference>
<dbReference type="Pfam" id="PF21268">
    <property type="entry name" value="Helic-prim_T7_N"/>
    <property type="match status" value="1"/>
</dbReference>
<dbReference type="SUPFAM" id="SSF52540">
    <property type="entry name" value="P-loop containing nucleoside triphosphate hydrolases"/>
    <property type="match status" value="1"/>
</dbReference>
<name>A0ABX2CBI7_9BRAD</name>